<dbReference type="Proteomes" id="UP001500945">
    <property type="component" value="Unassembled WGS sequence"/>
</dbReference>
<evidence type="ECO:0000256" key="3">
    <source>
        <dbReference type="ARBA" id="ARBA00023163"/>
    </source>
</evidence>
<gene>
    <name evidence="6" type="ORF">GCM10023168_33500</name>
</gene>
<feature type="compositionally biased region" description="Basic and acidic residues" evidence="4">
    <location>
        <begin position="1"/>
        <end position="11"/>
    </location>
</feature>
<evidence type="ECO:0000259" key="5">
    <source>
        <dbReference type="PROSITE" id="PS50956"/>
    </source>
</evidence>
<dbReference type="InterPro" id="IPR036388">
    <property type="entry name" value="WH-like_DNA-bd_sf"/>
</dbReference>
<dbReference type="InterPro" id="IPR011008">
    <property type="entry name" value="Dimeric_a/b-barrel"/>
</dbReference>
<feature type="region of interest" description="Disordered" evidence="4">
    <location>
        <begin position="1"/>
        <end position="23"/>
    </location>
</feature>
<protein>
    <submittedName>
        <fullName evidence="6">Lrp/AsnC family transcriptional regulator</fullName>
    </submittedName>
</protein>
<comment type="caution">
    <text evidence="6">The sequence shown here is derived from an EMBL/GenBank/DDBJ whole genome shotgun (WGS) entry which is preliminary data.</text>
</comment>
<dbReference type="InterPro" id="IPR000485">
    <property type="entry name" value="AsnC-type_HTH_dom"/>
</dbReference>
<dbReference type="RefSeq" id="WP_345208081.1">
    <property type="nucleotide sequence ID" value="NZ_BAABGM010000024.1"/>
</dbReference>
<name>A0ABP8KPS1_9MICO</name>
<dbReference type="PANTHER" id="PTHR30154">
    <property type="entry name" value="LEUCINE-RESPONSIVE REGULATORY PROTEIN"/>
    <property type="match status" value="1"/>
</dbReference>
<dbReference type="Gene3D" id="1.10.10.10">
    <property type="entry name" value="Winged helix-like DNA-binding domain superfamily/Winged helix DNA-binding domain"/>
    <property type="match status" value="1"/>
</dbReference>
<dbReference type="EMBL" id="BAABGM010000024">
    <property type="protein sequence ID" value="GAA4412043.1"/>
    <property type="molecule type" value="Genomic_DNA"/>
</dbReference>
<accession>A0ABP8KPS1</accession>
<dbReference type="InterPro" id="IPR036390">
    <property type="entry name" value="WH_DNA-bd_sf"/>
</dbReference>
<dbReference type="CDD" id="cd00090">
    <property type="entry name" value="HTH_ARSR"/>
    <property type="match status" value="1"/>
</dbReference>
<dbReference type="PRINTS" id="PR00033">
    <property type="entry name" value="HTHASNC"/>
</dbReference>
<sequence length="173" mass="18654">MTAPEPGDRRNPRPARVPRTAPRPLDAVDRLLVELLAQDGRMPNAELARRVGLAESTCAGRVKALRDAGVVRAVRAEIDLAAVGRPMEAMVALRFTGHARESMDSFRDRVASIPGVVAAYHVAGADDFLVHISGATANDLRDLVLDHLTSVEGVAHAQTSLIFERVRGRRPLG</sequence>
<dbReference type="Pfam" id="PF01037">
    <property type="entry name" value="AsnC_trans_reg"/>
    <property type="match status" value="1"/>
</dbReference>
<keyword evidence="2" id="KW-0238">DNA-binding</keyword>
<dbReference type="PROSITE" id="PS50956">
    <property type="entry name" value="HTH_ASNC_2"/>
    <property type="match status" value="1"/>
</dbReference>
<dbReference type="Pfam" id="PF13404">
    <property type="entry name" value="HTH_AsnC-type"/>
    <property type="match status" value="1"/>
</dbReference>
<keyword evidence="7" id="KW-1185">Reference proteome</keyword>
<evidence type="ECO:0000313" key="7">
    <source>
        <dbReference type="Proteomes" id="UP001500945"/>
    </source>
</evidence>
<proteinExistence type="predicted"/>
<dbReference type="SUPFAM" id="SSF46785">
    <property type="entry name" value="Winged helix' DNA-binding domain"/>
    <property type="match status" value="1"/>
</dbReference>
<organism evidence="6 7">
    <name type="scientific">Fodinibacter luteus</name>
    <dbReference type="NCBI Taxonomy" id="552064"/>
    <lineage>
        <taxon>Bacteria</taxon>
        <taxon>Bacillati</taxon>
        <taxon>Actinomycetota</taxon>
        <taxon>Actinomycetes</taxon>
        <taxon>Micrococcales</taxon>
        <taxon>Intrasporangiaceae</taxon>
        <taxon>Fodinibacter (ex Wang et al. 2009)</taxon>
    </lineage>
</organism>
<keyword evidence="3" id="KW-0804">Transcription</keyword>
<feature type="domain" description="HTH asnC-type" evidence="5">
    <location>
        <begin position="25"/>
        <end position="86"/>
    </location>
</feature>
<evidence type="ECO:0000256" key="4">
    <source>
        <dbReference type="SAM" id="MobiDB-lite"/>
    </source>
</evidence>
<dbReference type="InterPro" id="IPR011991">
    <property type="entry name" value="ArsR-like_HTH"/>
</dbReference>
<dbReference type="InterPro" id="IPR019888">
    <property type="entry name" value="Tscrpt_reg_AsnC-like"/>
</dbReference>
<keyword evidence="1" id="KW-0805">Transcription regulation</keyword>
<dbReference type="PANTHER" id="PTHR30154:SF54">
    <property type="entry name" value="POSSIBLE TRANSCRIPTIONAL REGULATORY PROTEIN (PROBABLY LRP_ASNC-FAMILY)"/>
    <property type="match status" value="1"/>
</dbReference>
<evidence type="ECO:0000313" key="6">
    <source>
        <dbReference type="EMBL" id="GAA4412043.1"/>
    </source>
</evidence>
<evidence type="ECO:0000256" key="2">
    <source>
        <dbReference type="ARBA" id="ARBA00023125"/>
    </source>
</evidence>
<reference evidence="7" key="1">
    <citation type="journal article" date="2019" name="Int. J. Syst. Evol. Microbiol.">
        <title>The Global Catalogue of Microorganisms (GCM) 10K type strain sequencing project: providing services to taxonomists for standard genome sequencing and annotation.</title>
        <authorList>
            <consortium name="The Broad Institute Genomics Platform"/>
            <consortium name="The Broad Institute Genome Sequencing Center for Infectious Disease"/>
            <person name="Wu L."/>
            <person name="Ma J."/>
        </authorList>
    </citation>
    <scope>NUCLEOTIDE SEQUENCE [LARGE SCALE GENOMIC DNA]</scope>
    <source>
        <strain evidence="7">JCM 17809</strain>
    </source>
</reference>
<dbReference type="InterPro" id="IPR019887">
    <property type="entry name" value="Tscrpt_reg_AsnC/Lrp_C"/>
</dbReference>
<dbReference type="SMART" id="SM00344">
    <property type="entry name" value="HTH_ASNC"/>
    <property type="match status" value="1"/>
</dbReference>
<dbReference type="Gene3D" id="3.30.70.920">
    <property type="match status" value="1"/>
</dbReference>
<evidence type="ECO:0000256" key="1">
    <source>
        <dbReference type="ARBA" id="ARBA00023015"/>
    </source>
</evidence>
<dbReference type="SUPFAM" id="SSF54909">
    <property type="entry name" value="Dimeric alpha+beta barrel"/>
    <property type="match status" value="1"/>
</dbReference>